<evidence type="ECO:0000313" key="1">
    <source>
        <dbReference type="EMBL" id="JAD20563.1"/>
    </source>
</evidence>
<dbReference type="EMBL" id="GBRH01277332">
    <property type="protein sequence ID" value="JAD20563.1"/>
    <property type="molecule type" value="Transcribed_RNA"/>
</dbReference>
<name>A0A0A8Y6B2_ARUDO</name>
<reference evidence="1" key="2">
    <citation type="journal article" date="2015" name="Data Brief">
        <title>Shoot transcriptome of the giant reed, Arundo donax.</title>
        <authorList>
            <person name="Barrero R.A."/>
            <person name="Guerrero F.D."/>
            <person name="Moolhuijzen P."/>
            <person name="Goolsby J.A."/>
            <person name="Tidwell J."/>
            <person name="Bellgard S.E."/>
            <person name="Bellgard M.I."/>
        </authorList>
    </citation>
    <scope>NUCLEOTIDE SEQUENCE</scope>
    <source>
        <tissue evidence="1">Shoot tissue taken approximately 20 cm above the soil surface</tissue>
    </source>
</reference>
<accession>A0A0A8Y6B2</accession>
<protein>
    <submittedName>
        <fullName evidence="1">Uncharacterized protein</fullName>
    </submittedName>
</protein>
<organism evidence="1">
    <name type="scientific">Arundo donax</name>
    <name type="common">Giant reed</name>
    <name type="synonym">Donax arundinaceus</name>
    <dbReference type="NCBI Taxonomy" id="35708"/>
    <lineage>
        <taxon>Eukaryota</taxon>
        <taxon>Viridiplantae</taxon>
        <taxon>Streptophyta</taxon>
        <taxon>Embryophyta</taxon>
        <taxon>Tracheophyta</taxon>
        <taxon>Spermatophyta</taxon>
        <taxon>Magnoliopsida</taxon>
        <taxon>Liliopsida</taxon>
        <taxon>Poales</taxon>
        <taxon>Poaceae</taxon>
        <taxon>PACMAD clade</taxon>
        <taxon>Arundinoideae</taxon>
        <taxon>Arundineae</taxon>
        <taxon>Arundo</taxon>
    </lineage>
</organism>
<dbReference type="AlphaFoldDB" id="A0A0A8Y6B2"/>
<proteinExistence type="predicted"/>
<reference evidence="1" key="1">
    <citation type="submission" date="2014-09" db="EMBL/GenBank/DDBJ databases">
        <authorList>
            <person name="Magalhaes I.L.F."/>
            <person name="Oliveira U."/>
            <person name="Santos F.R."/>
            <person name="Vidigal T.H.D.A."/>
            <person name="Brescovit A.D."/>
            <person name="Santos A.J."/>
        </authorList>
    </citation>
    <scope>NUCLEOTIDE SEQUENCE</scope>
    <source>
        <tissue evidence="1">Shoot tissue taken approximately 20 cm above the soil surface</tissue>
    </source>
</reference>
<sequence length="22" mass="2951">MQYKYFTQELYYFRLFYFLSLS</sequence>